<feature type="domain" description="Transposase IS200-like" evidence="1">
    <location>
        <begin position="9"/>
        <end position="123"/>
    </location>
</feature>
<keyword evidence="3" id="KW-1185">Reference proteome</keyword>
<proteinExistence type="predicted"/>
<gene>
    <name evidence="2" type="ORF">ASB62_09470</name>
</gene>
<dbReference type="Gene3D" id="3.30.70.1290">
    <property type="entry name" value="Transposase IS200-like"/>
    <property type="match status" value="1"/>
</dbReference>
<protein>
    <recommendedName>
        <fullName evidence="1">Transposase IS200-like domain-containing protein</fullName>
    </recommendedName>
</protein>
<accession>A0A124G6Q5</accession>
<dbReference type="Pfam" id="PF01797">
    <property type="entry name" value="Y1_Tnp"/>
    <property type="match status" value="1"/>
</dbReference>
<dbReference type="GO" id="GO:0006313">
    <property type="term" value="P:DNA transposition"/>
    <property type="evidence" value="ECO:0007669"/>
    <property type="project" value="InterPro"/>
</dbReference>
<dbReference type="RefSeq" id="WP_059139638.1">
    <property type="nucleotide sequence ID" value="NZ_LMBR01000238.1"/>
</dbReference>
<dbReference type="Proteomes" id="UP000053937">
    <property type="component" value="Unassembled WGS sequence"/>
</dbReference>
<dbReference type="PANTHER" id="PTHR34322:SF2">
    <property type="entry name" value="TRANSPOSASE IS200-LIKE DOMAIN-CONTAINING PROTEIN"/>
    <property type="match status" value="1"/>
</dbReference>
<name>A0A124G6Q5_CHLLI</name>
<dbReference type="InterPro" id="IPR036515">
    <property type="entry name" value="Transposase_17_sf"/>
</dbReference>
<dbReference type="InterPro" id="IPR002686">
    <property type="entry name" value="Transposase_17"/>
</dbReference>
<dbReference type="OrthoDB" id="9788881at2"/>
<comment type="caution">
    <text evidence="2">The sequence shown here is derived from an EMBL/GenBank/DDBJ whole genome shotgun (WGS) entry which is preliminary data.</text>
</comment>
<evidence type="ECO:0000313" key="2">
    <source>
        <dbReference type="EMBL" id="KUL20367.1"/>
    </source>
</evidence>
<organism evidence="2 3">
    <name type="scientific">Chlorobium limicola</name>
    <dbReference type="NCBI Taxonomy" id="1092"/>
    <lineage>
        <taxon>Bacteria</taxon>
        <taxon>Pseudomonadati</taxon>
        <taxon>Chlorobiota</taxon>
        <taxon>Chlorobiia</taxon>
        <taxon>Chlorobiales</taxon>
        <taxon>Chlorobiaceae</taxon>
        <taxon>Chlorobium/Pelodictyon group</taxon>
        <taxon>Chlorobium</taxon>
    </lineage>
</organism>
<dbReference type="GO" id="GO:0004803">
    <property type="term" value="F:transposase activity"/>
    <property type="evidence" value="ECO:0007669"/>
    <property type="project" value="InterPro"/>
</dbReference>
<evidence type="ECO:0000313" key="3">
    <source>
        <dbReference type="Proteomes" id="UP000053937"/>
    </source>
</evidence>
<dbReference type="GO" id="GO:0003677">
    <property type="term" value="F:DNA binding"/>
    <property type="evidence" value="ECO:0007669"/>
    <property type="project" value="InterPro"/>
</dbReference>
<dbReference type="EMBL" id="LMBR01000238">
    <property type="protein sequence ID" value="KUL20367.1"/>
    <property type="molecule type" value="Genomic_DNA"/>
</dbReference>
<reference evidence="2 3" key="1">
    <citation type="submission" date="2015-10" db="EMBL/GenBank/DDBJ databases">
        <title>Draft Genome Sequence of Chlorobium limicola strain Frasassi Growing under Artificial Lighting in the Frasassi Cave System.</title>
        <authorList>
            <person name="Mansor M."/>
            <person name="Macalady J."/>
        </authorList>
    </citation>
    <scope>NUCLEOTIDE SEQUENCE [LARGE SCALE GENOMIC DNA]</scope>
    <source>
        <strain evidence="2 3">Frasassi</strain>
    </source>
</reference>
<evidence type="ECO:0000259" key="1">
    <source>
        <dbReference type="SMART" id="SM01321"/>
    </source>
</evidence>
<dbReference type="SUPFAM" id="SSF143422">
    <property type="entry name" value="Transposase IS200-like"/>
    <property type="match status" value="1"/>
</dbReference>
<dbReference type="AlphaFoldDB" id="A0A124G6Q5"/>
<dbReference type="PANTHER" id="PTHR34322">
    <property type="entry name" value="TRANSPOSASE, Y1_TNP DOMAIN-CONTAINING"/>
    <property type="match status" value="1"/>
</dbReference>
<dbReference type="SMART" id="SM01321">
    <property type="entry name" value="Y1_Tnp"/>
    <property type="match status" value="1"/>
</dbReference>
<sequence length="321" mass="36198">MPRGARLDAPGTLHHVMVRGIEGNRIVEDDSDRNYFVTRLGIVAAASGTNIYAWALMTNHAHILLKSGPTGLSSFMRKLLTGYASYYNRRYKRHGHLFQNRYKSIVCDENAYFLKLVSYIHLNPLRAGLVCSLDELERYPWCGHAVIMKLIHREWQERAYVLGCFGDRESSACKTYREYVASECGLGRQPELTGGGLTRSLGGWSEVKAQRQRGEKSFSDERILGSEGFVKEILKEAEEHRKAQFPAIPLELEAQRRLDELCREAGVSLQALQGGSRNRTCSLIRRQVVREYVEELGMSYAGAARLLGVSASAVTQILLRK</sequence>